<evidence type="ECO:0000313" key="3">
    <source>
        <dbReference type="Proteomes" id="UP000013827"/>
    </source>
</evidence>
<reference evidence="2" key="2">
    <citation type="submission" date="2024-10" db="UniProtKB">
        <authorList>
            <consortium name="EnsemblProtists"/>
        </authorList>
    </citation>
    <scope>IDENTIFICATION</scope>
</reference>
<dbReference type="KEGG" id="ehx:EMIHUDRAFT_458760"/>
<dbReference type="Proteomes" id="UP000013827">
    <property type="component" value="Unassembled WGS sequence"/>
</dbReference>
<organism evidence="2 3">
    <name type="scientific">Emiliania huxleyi (strain CCMP1516)</name>
    <dbReference type="NCBI Taxonomy" id="280463"/>
    <lineage>
        <taxon>Eukaryota</taxon>
        <taxon>Haptista</taxon>
        <taxon>Haptophyta</taxon>
        <taxon>Prymnesiophyceae</taxon>
        <taxon>Isochrysidales</taxon>
        <taxon>Noelaerhabdaceae</taxon>
        <taxon>Emiliania</taxon>
    </lineage>
</organism>
<feature type="region of interest" description="Disordered" evidence="1">
    <location>
        <begin position="1"/>
        <end position="40"/>
    </location>
</feature>
<proteinExistence type="predicted"/>
<feature type="compositionally biased region" description="Basic and acidic residues" evidence="1">
    <location>
        <begin position="17"/>
        <end position="28"/>
    </location>
</feature>
<evidence type="ECO:0000256" key="1">
    <source>
        <dbReference type="SAM" id="MobiDB-lite"/>
    </source>
</evidence>
<name>A0A0D3J6Y6_EMIH1</name>
<dbReference type="AlphaFoldDB" id="A0A0D3J6Y6"/>
<dbReference type="HOGENOM" id="CLU_951335_0_0_1"/>
<reference evidence="3" key="1">
    <citation type="journal article" date="2013" name="Nature">
        <title>Pan genome of the phytoplankton Emiliania underpins its global distribution.</title>
        <authorList>
            <person name="Read B.A."/>
            <person name="Kegel J."/>
            <person name="Klute M.J."/>
            <person name="Kuo A."/>
            <person name="Lefebvre S.C."/>
            <person name="Maumus F."/>
            <person name="Mayer C."/>
            <person name="Miller J."/>
            <person name="Monier A."/>
            <person name="Salamov A."/>
            <person name="Young J."/>
            <person name="Aguilar M."/>
            <person name="Claverie J.M."/>
            <person name="Frickenhaus S."/>
            <person name="Gonzalez K."/>
            <person name="Herman E.K."/>
            <person name="Lin Y.C."/>
            <person name="Napier J."/>
            <person name="Ogata H."/>
            <person name="Sarno A.F."/>
            <person name="Shmutz J."/>
            <person name="Schroeder D."/>
            <person name="de Vargas C."/>
            <person name="Verret F."/>
            <person name="von Dassow P."/>
            <person name="Valentin K."/>
            <person name="Van de Peer Y."/>
            <person name="Wheeler G."/>
            <person name="Dacks J.B."/>
            <person name="Delwiche C.F."/>
            <person name="Dyhrman S.T."/>
            <person name="Glockner G."/>
            <person name="John U."/>
            <person name="Richards T."/>
            <person name="Worden A.Z."/>
            <person name="Zhang X."/>
            <person name="Grigoriev I.V."/>
            <person name="Allen A.E."/>
            <person name="Bidle K."/>
            <person name="Borodovsky M."/>
            <person name="Bowler C."/>
            <person name="Brownlee C."/>
            <person name="Cock J.M."/>
            <person name="Elias M."/>
            <person name="Gladyshev V.N."/>
            <person name="Groth M."/>
            <person name="Guda C."/>
            <person name="Hadaegh A."/>
            <person name="Iglesias-Rodriguez M.D."/>
            <person name="Jenkins J."/>
            <person name="Jones B.M."/>
            <person name="Lawson T."/>
            <person name="Leese F."/>
            <person name="Lindquist E."/>
            <person name="Lobanov A."/>
            <person name="Lomsadze A."/>
            <person name="Malik S.B."/>
            <person name="Marsh M.E."/>
            <person name="Mackinder L."/>
            <person name="Mock T."/>
            <person name="Mueller-Roeber B."/>
            <person name="Pagarete A."/>
            <person name="Parker M."/>
            <person name="Probert I."/>
            <person name="Quesneville H."/>
            <person name="Raines C."/>
            <person name="Rensing S.A."/>
            <person name="Riano-Pachon D.M."/>
            <person name="Richier S."/>
            <person name="Rokitta S."/>
            <person name="Shiraiwa Y."/>
            <person name="Soanes D.M."/>
            <person name="van der Giezen M."/>
            <person name="Wahlund T.M."/>
            <person name="Williams B."/>
            <person name="Wilson W."/>
            <person name="Wolfe G."/>
            <person name="Wurch L.L."/>
        </authorList>
    </citation>
    <scope>NUCLEOTIDE SEQUENCE</scope>
</reference>
<evidence type="ECO:0000313" key="2">
    <source>
        <dbReference type="EnsemblProtists" id="EOD19271"/>
    </source>
</evidence>
<protein>
    <recommendedName>
        <fullName evidence="4">RING-type domain-containing protein</fullName>
    </recommendedName>
</protein>
<dbReference type="GeneID" id="17264816"/>
<dbReference type="RefSeq" id="XP_005771700.1">
    <property type="nucleotide sequence ID" value="XM_005771643.1"/>
</dbReference>
<dbReference type="EnsemblProtists" id="EOD19271">
    <property type="protein sequence ID" value="EOD19271"/>
    <property type="gene ID" value="EMIHUDRAFT_458760"/>
</dbReference>
<dbReference type="PaxDb" id="2903-EOD19271"/>
<accession>A0A0D3J6Y6</accession>
<keyword evidence="3" id="KW-1185">Reference proteome</keyword>
<sequence>MPELQGLPADAAGQPLEHQRGRPRDTKPRTGGVRLRSLESLPAPERVPPALLQLTSRIPTVGRVGVERLSGLAGRVLGGRDADVVWSWLLGRMPLSAVKNAVWRALHKAEQTTSDFYGLLAPPFEELRKRAQSLRTLSDAQLMCWDASPVGGREWMQIIILDAIITQARARAPAAVTAHVEAADPPTHACPICCRDVDAAASRRLPADAVMSDDVMVLMLHGPCYHTACYECLFDRAVPFLEPGVLESGDAERIDAALARVVGEGHVECGTCRAALSWPWTACGTHAVKGHSS</sequence>
<evidence type="ECO:0008006" key="4">
    <source>
        <dbReference type="Google" id="ProtNLM"/>
    </source>
</evidence>